<gene>
    <name evidence="2" type="ORF">E5288_WYG006207</name>
</gene>
<protein>
    <submittedName>
        <fullName evidence="2">Uncharacterized protein</fullName>
    </submittedName>
</protein>
<keyword evidence="3" id="KW-1185">Reference proteome</keyword>
<dbReference type="EMBL" id="VBQZ03000004">
    <property type="protein sequence ID" value="MXQ80477.1"/>
    <property type="molecule type" value="Genomic_DNA"/>
</dbReference>
<evidence type="ECO:0000313" key="3">
    <source>
        <dbReference type="Proteomes" id="UP000322234"/>
    </source>
</evidence>
<feature type="region of interest" description="Disordered" evidence="1">
    <location>
        <begin position="30"/>
        <end position="58"/>
    </location>
</feature>
<accession>A0A6B0QUE5</accession>
<evidence type="ECO:0000313" key="2">
    <source>
        <dbReference type="EMBL" id="MXQ80477.1"/>
    </source>
</evidence>
<comment type="caution">
    <text evidence="2">The sequence shown here is derived from an EMBL/GenBank/DDBJ whole genome shotgun (WGS) entry which is preliminary data.</text>
</comment>
<organism evidence="2 3">
    <name type="scientific">Bos mutus</name>
    <name type="common">wild yak</name>
    <dbReference type="NCBI Taxonomy" id="72004"/>
    <lineage>
        <taxon>Eukaryota</taxon>
        <taxon>Metazoa</taxon>
        <taxon>Chordata</taxon>
        <taxon>Craniata</taxon>
        <taxon>Vertebrata</taxon>
        <taxon>Euteleostomi</taxon>
        <taxon>Mammalia</taxon>
        <taxon>Eutheria</taxon>
        <taxon>Laurasiatheria</taxon>
        <taxon>Artiodactyla</taxon>
        <taxon>Ruminantia</taxon>
        <taxon>Pecora</taxon>
        <taxon>Bovidae</taxon>
        <taxon>Bovinae</taxon>
        <taxon>Bos</taxon>
    </lineage>
</organism>
<dbReference type="AlphaFoldDB" id="A0A6B0QUE5"/>
<dbReference type="Proteomes" id="UP000322234">
    <property type="component" value="Unassembled WGS sequence"/>
</dbReference>
<name>A0A6B0QUE5_9CETA</name>
<sequence>MLKALKLASDSQTVVRVCLRVSACAPSSATPSTSAALREHPARAEAYRPDLTPLMDSSPGYRGPDWDYQYHRQPTCLTKKRRLRTDQNPDIQSAAGKLNLLMPAARILEREQGTWQACSLEKTWPWALEVTDEP</sequence>
<reference evidence="2" key="1">
    <citation type="submission" date="2019-10" db="EMBL/GenBank/DDBJ databases">
        <title>The sequence and de novo assembly of the wild yak genome.</title>
        <authorList>
            <person name="Liu Y."/>
        </authorList>
    </citation>
    <scope>NUCLEOTIDE SEQUENCE [LARGE SCALE GENOMIC DNA]</scope>
    <source>
        <strain evidence="2">WY2019</strain>
    </source>
</reference>
<proteinExistence type="predicted"/>
<evidence type="ECO:0000256" key="1">
    <source>
        <dbReference type="SAM" id="MobiDB-lite"/>
    </source>
</evidence>
<feature type="compositionally biased region" description="Basic and acidic residues" evidence="1">
    <location>
        <begin position="37"/>
        <end position="48"/>
    </location>
</feature>